<keyword evidence="1" id="KW-0489">Methyltransferase</keyword>
<dbReference type="EMBL" id="CAXAQS010000075">
    <property type="protein sequence ID" value="CAK9249951.1"/>
    <property type="molecule type" value="Genomic_DNA"/>
</dbReference>
<keyword evidence="5" id="KW-1185">Reference proteome</keyword>
<dbReference type="InterPro" id="IPR010280">
    <property type="entry name" value="U5_MeTrfase_fam"/>
</dbReference>
<accession>A0ABP0V6C6</accession>
<name>A0ABP0V6C6_9BRYO</name>
<protein>
    <submittedName>
        <fullName evidence="4">Uncharacterized protein</fullName>
    </submittedName>
</protein>
<gene>
    <name evidence="4" type="ORF">CSSPJE1EN1_LOCUS25329</name>
</gene>
<evidence type="ECO:0000256" key="3">
    <source>
        <dbReference type="ARBA" id="ARBA00022691"/>
    </source>
</evidence>
<keyword evidence="2" id="KW-0808">Transferase</keyword>
<keyword evidence="3" id="KW-0949">S-adenosyl-L-methionine</keyword>
<dbReference type="Proteomes" id="UP001497444">
    <property type="component" value="Unassembled WGS sequence"/>
</dbReference>
<comment type="caution">
    <text evidence="4">The sequence shown here is derived from an EMBL/GenBank/DDBJ whole genome shotgun (WGS) entry which is preliminary data.</text>
</comment>
<evidence type="ECO:0000256" key="2">
    <source>
        <dbReference type="ARBA" id="ARBA00022679"/>
    </source>
</evidence>
<dbReference type="Pfam" id="PF05958">
    <property type="entry name" value="tRNA_U5-meth_tr"/>
    <property type="match status" value="1"/>
</dbReference>
<evidence type="ECO:0000313" key="5">
    <source>
        <dbReference type="Proteomes" id="UP001497444"/>
    </source>
</evidence>
<evidence type="ECO:0000313" key="4">
    <source>
        <dbReference type="EMBL" id="CAK9249951.1"/>
    </source>
</evidence>
<reference evidence="4" key="1">
    <citation type="submission" date="2024-02" db="EMBL/GenBank/DDBJ databases">
        <authorList>
            <consortium name="ELIXIR-Norway"/>
            <consortium name="Elixir Norway"/>
        </authorList>
    </citation>
    <scope>NUCLEOTIDE SEQUENCE</scope>
</reference>
<proteinExistence type="predicted"/>
<organism evidence="4 5">
    <name type="scientific">Sphagnum jensenii</name>
    <dbReference type="NCBI Taxonomy" id="128206"/>
    <lineage>
        <taxon>Eukaryota</taxon>
        <taxon>Viridiplantae</taxon>
        <taxon>Streptophyta</taxon>
        <taxon>Embryophyta</taxon>
        <taxon>Bryophyta</taxon>
        <taxon>Sphagnophytina</taxon>
        <taxon>Sphagnopsida</taxon>
        <taxon>Sphagnales</taxon>
        <taxon>Sphagnaceae</taxon>
        <taxon>Sphagnum</taxon>
    </lineage>
</organism>
<sequence length="108" mass="12525">MVQSRFHINDDRFKISSMDYDMDKYDQQLAEKVETVYNLLCDYADWIDKNVTVVRSPQSHYRNKCRFGIGHHTSSSSGVSEIFFTMWDDGVPNVKVTNFPVAVQPINV</sequence>
<evidence type="ECO:0000256" key="1">
    <source>
        <dbReference type="ARBA" id="ARBA00022603"/>
    </source>
</evidence>